<dbReference type="InterPro" id="IPR017853">
    <property type="entry name" value="GH"/>
</dbReference>
<organism evidence="1">
    <name type="scientific">Cyprideis torosa</name>
    <dbReference type="NCBI Taxonomy" id="163714"/>
    <lineage>
        <taxon>Eukaryota</taxon>
        <taxon>Metazoa</taxon>
        <taxon>Ecdysozoa</taxon>
        <taxon>Arthropoda</taxon>
        <taxon>Crustacea</taxon>
        <taxon>Oligostraca</taxon>
        <taxon>Ostracoda</taxon>
        <taxon>Podocopa</taxon>
        <taxon>Podocopida</taxon>
        <taxon>Cytherocopina</taxon>
        <taxon>Cytheroidea</taxon>
        <taxon>Cytherideidae</taxon>
        <taxon>Cyprideis</taxon>
    </lineage>
</organism>
<dbReference type="EMBL" id="OB690524">
    <property type="protein sequence ID" value="CAD7237664.1"/>
    <property type="molecule type" value="Genomic_DNA"/>
</dbReference>
<dbReference type="PROSITE" id="PS51910">
    <property type="entry name" value="GH18_2"/>
    <property type="match status" value="1"/>
</dbReference>
<dbReference type="GO" id="GO:0008061">
    <property type="term" value="F:chitin binding"/>
    <property type="evidence" value="ECO:0007669"/>
    <property type="project" value="TreeGrafter"/>
</dbReference>
<dbReference type="OrthoDB" id="6369623at2759"/>
<dbReference type="InterPro" id="IPR050314">
    <property type="entry name" value="Glycosyl_Hydrlase_18"/>
</dbReference>
<dbReference type="InterPro" id="IPR029070">
    <property type="entry name" value="Chitinase_insertion_sf"/>
</dbReference>
<dbReference type="GO" id="GO:0005576">
    <property type="term" value="C:extracellular region"/>
    <property type="evidence" value="ECO:0007669"/>
    <property type="project" value="TreeGrafter"/>
</dbReference>
<gene>
    <name evidence="1" type="ORF">CTOB1V02_LOCUS15479</name>
</gene>
<dbReference type="PANTHER" id="PTHR11177:SF359">
    <property type="entry name" value="CHITINASE 10-RELATED"/>
    <property type="match status" value="1"/>
</dbReference>
<dbReference type="Pfam" id="PF00704">
    <property type="entry name" value="Glyco_hydro_18"/>
    <property type="match status" value="1"/>
</dbReference>
<reference evidence="1" key="1">
    <citation type="submission" date="2020-11" db="EMBL/GenBank/DDBJ databases">
        <authorList>
            <person name="Tran Van P."/>
        </authorList>
    </citation>
    <scope>NUCLEOTIDE SEQUENCE</scope>
</reference>
<dbReference type="AlphaFoldDB" id="A0A7R8ZZM2"/>
<dbReference type="Gene3D" id="3.10.50.10">
    <property type="match status" value="1"/>
</dbReference>
<protein>
    <submittedName>
        <fullName evidence="1">Uncharacterized protein</fullName>
    </submittedName>
</protein>
<dbReference type="GO" id="GO:0005975">
    <property type="term" value="P:carbohydrate metabolic process"/>
    <property type="evidence" value="ECO:0007669"/>
    <property type="project" value="InterPro"/>
</dbReference>
<dbReference type="GO" id="GO:0006032">
    <property type="term" value="P:chitin catabolic process"/>
    <property type="evidence" value="ECO:0007669"/>
    <property type="project" value="TreeGrafter"/>
</dbReference>
<feature type="non-terminal residue" evidence="1">
    <location>
        <position position="1"/>
    </location>
</feature>
<accession>A0A7R8ZZM2</accession>
<proteinExistence type="predicted"/>
<dbReference type="InterPro" id="IPR001223">
    <property type="entry name" value="Glyco_hydro18_cat"/>
</dbReference>
<name>A0A7R8ZZM2_9CRUS</name>
<dbReference type="PANTHER" id="PTHR11177">
    <property type="entry name" value="CHITINASE"/>
    <property type="match status" value="1"/>
</dbReference>
<dbReference type="Gene3D" id="3.20.20.80">
    <property type="entry name" value="Glycosidases"/>
    <property type="match status" value="1"/>
</dbReference>
<dbReference type="SUPFAM" id="SSF51445">
    <property type="entry name" value="(Trans)glycosidases"/>
    <property type="match status" value="1"/>
</dbReference>
<sequence length="149" mass="16644">MNFVNCNSGPSSDKEGFASLVHELKTAFEPRGLLLTAALSPNPKVIDAGYDVASLSRDLDLMTILTFSYQGAWDEKTGHGAPAYYRPGDDNLFFNVNSSIQYWLDQGAPRDKMLLSFPLYGPEFELKNPDDNGLDAPTTDNYEEMKYFQ</sequence>
<evidence type="ECO:0000313" key="1">
    <source>
        <dbReference type="EMBL" id="CAD7237664.1"/>
    </source>
</evidence>
<dbReference type="GO" id="GO:0004568">
    <property type="term" value="F:chitinase activity"/>
    <property type="evidence" value="ECO:0007669"/>
    <property type="project" value="TreeGrafter"/>
</dbReference>